<dbReference type="InterPro" id="IPR023210">
    <property type="entry name" value="NADP_OxRdtase_dom"/>
</dbReference>
<dbReference type="Pfam" id="PF00248">
    <property type="entry name" value="Aldo_ket_red"/>
    <property type="match status" value="1"/>
</dbReference>
<keyword evidence="3" id="KW-0560">Oxidoreductase</keyword>
<proteinExistence type="inferred from homology"/>
<dbReference type="InterPro" id="IPR020471">
    <property type="entry name" value="AKR"/>
</dbReference>
<dbReference type="PRINTS" id="PR00069">
    <property type="entry name" value="ALDKETRDTASE"/>
</dbReference>
<evidence type="ECO:0000256" key="4">
    <source>
        <dbReference type="PIRSR" id="PIRSR000097-1"/>
    </source>
</evidence>
<evidence type="ECO:0000256" key="6">
    <source>
        <dbReference type="PIRSR" id="PIRSR000097-3"/>
    </source>
</evidence>
<keyword evidence="2" id="KW-0521">NADP</keyword>
<dbReference type="PIRSF" id="PIRSF000097">
    <property type="entry name" value="AKR"/>
    <property type="match status" value="1"/>
</dbReference>
<keyword evidence="9" id="KW-1185">Reference proteome</keyword>
<feature type="site" description="Lowers pKa of active site Tyr" evidence="6">
    <location>
        <position position="116"/>
    </location>
</feature>
<comment type="caution">
    <text evidence="8">The sequence shown here is derived from an EMBL/GenBank/DDBJ whole genome shotgun (WGS) entry which is preliminary data.</text>
</comment>
<dbReference type="PROSITE" id="PS00062">
    <property type="entry name" value="ALDOKETO_REDUCTASE_2"/>
    <property type="match status" value="1"/>
</dbReference>
<sequence length="350" mass="39638">MVQLELARAYNMTSVYIILALFAGVMCDEKDGGKAYRIPLNDGNAIPALGLGTFLGFDENGQKPIEEHEVEYPVTWALEAGYRMIDTAAAYHNEDQVGAGVRASGVPRENVFVVTKLPPQESRDVVTSLRNSLTRLNMTYVDLYLIHSTVTFKPDDSGYDIIDYLDTWKGMEEAKKLGLAKSIGISNFNISMIERLLANCEVKPTVLQVEVNLNLAQNKLLDYCKSQDIVVMAYTPFGSLFSKESETPAPKIDDPTLTELAKKYEKSTPQIILRYLVQRGVVPIPKSVRKNRVEENINVFDFELTKEEMDTLSKFNKDYRVVFPSFWQDHPYYPYEKVDTPAGDLFKKKE</sequence>
<dbReference type="PANTHER" id="PTHR43827:SF3">
    <property type="entry name" value="NADP-DEPENDENT OXIDOREDUCTASE DOMAIN-CONTAINING PROTEIN"/>
    <property type="match status" value="1"/>
</dbReference>
<dbReference type="InterPro" id="IPR018170">
    <property type="entry name" value="Aldo/ket_reductase_CS"/>
</dbReference>
<feature type="active site" description="Proton donor" evidence="4">
    <location>
        <position position="91"/>
    </location>
</feature>
<evidence type="ECO:0000256" key="5">
    <source>
        <dbReference type="PIRSR" id="PIRSR000097-2"/>
    </source>
</evidence>
<evidence type="ECO:0000256" key="2">
    <source>
        <dbReference type="ARBA" id="ARBA00022857"/>
    </source>
</evidence>
<comment type="similarity">
    <text evidence="1">Belongs to the aldo/keto reductase family.</text>
</comment>
<evidence type="ECO:0000256" key="1">
    <source>
        <dbReference type="ARBA" id="ARBA00007905"/>
    </source>
</evidence>
<name>A0AAD7Y7E0_MYTSE</name>
<feature type="domain" description="NADP-dependent oxidoreductase" evidence="7">
    <location>
        <begin position="49"/>
        <end position="316"/>
    </location>
</feature>
<dbReference type="InterPro" id="IPR036812">
    <property type="entry name" value="NAD(P)_OxRdtase_dom_sf"/>
</dbReference>
<dbReference type="AlphaFoldDB" id="A0AAD7Y7E0"/>
<gene>
    <name evidence="8" type="ORF">PYW07_011848</name>
</gene>
<dbReference type="GO" id="GO:0016616">
    <property type="term" value="F:oxidoreductase activity, acting on the CH-OH group of donors, NAD or NADP as acceptor"/>
    <property type="evidence" value="ECO:0007669"/>
    <property type="project" value="UniProtKB-ARBA"/>
</dbReference>
<feature type="binding site" evidence="5">
    <location>
        <position position="147"/>
    </location>
    <ligand>
        <name>substrate</name>
    </ligand>
</feature>
<evidence type="ECO:0000259" key="7">
    <source>
        <dbReference type="Pfam" id="PF00248"/>
    </source>
</evidence>
<evidence type="ECO:0000256" key="3">
    <source>
        <dbReference type="ARBA" id="ARBA00023002"/>
    </source>
</evidence>
<dbReference type="SUPFAM" id="SSF51430">
    <property type="entry name" value="NAD(P)-linked oxidoreductase"/>
    <property type="match status" value="1"/>
</dbReference>
<evidence type="ECO:0000313" key="8">
    <source>
        <dbReference type="EMBL" id="KAJ8704660.1"/>
    </source>
</evidence>
<dbReference type="EMBL" id="JARGEI010000031">
    <property type="protein sequence ID" value="KAJ8704660.1"/>
    <property type="molecule type" value="Genomic_DNA"/>
</dbReference>
<dbReference type="PANTHER" id="PTHR43827">
    <property type="entry name" value="2,5-DIKETO-D-GLUCONIC ACID REDUCTASE"/>
    <property type="match status" value="1"/>
</dbReference>
<dbReference type="Gene3D" id="3.20.20.100">
    <property type="entry name" value="NADP-dependent oxidoreductase domain"/>
    <property type="match status" value="1"/>
</dbReference>
<organism evidence="8 9">
    <name type="scientific">Mythimna separata</name>
    <name type="common">Oriental armyworm</name>
    <name type="synonym">Pseudaletia separata</name>
    <dbReference type="NCBI Taxonomy" id="271217"/>
    <lineage>
        <taxon>Eukaryota</taxon>
        <taxon>Metazoa</taxon>
        <taxon>Ecdysozoa</taxon>
        <taxon>Arthropoda</taxon>
        <taxon>Hexapoda</taxon>
        <taxon>Insecta</taxon>
        <taxon>Pterygota</taxon>
        <taxon>Neoptera</taxon>
        <taxon>Endopterygota</taxon>
        <taxon>Lepidoptera</taxon>
        <taxon>Glossata</taxon>
        <taxon>Ditrysia</taxon>
        <taxon>Noctuoidea</taxon>
        <taxon>Noctuidae</taxon>
        <taxon>Noctuinae</taxon>
        <taxon>Hadenini</taxon>
        <taxon>Mythimna</taxon>
    </lineage>
</organism>
<accession>A0AAD7Y7E0</accession>
<dbReference type="FunFam" id="3.20.20.100:FF:000002">
    <property type="entry name" value="2,5-diketo-D-gluconic acid reductase A"/>
    <property type="match status" value="1"/>
</dbReference>
<protein>
    <recommendedName>
        <fullName evidence="7">NADP-dependent oxidoreductase domain-containing protein</fullName>
    </recommendedName>
</protein>
<evidence type="ECO:0000313" key="9">
    <source>
        <dbReference type="Proteomes" id="UP001231518"/>
    </source>
</evidence>
<reference evidence="8" key="1">
    <citation type="submission" date="2023-03" db="EMBL/GenBank/DDBJ databases">
        <title>Chromosome-level genomes of two armyworms, Mythimna separata and Mythimna loreyi, provide insights into the biosynthesis and reception of sex pheromones.</title>
        <authorList>
            <person name="Zhao H."/>
        </authorList>
    </citation>
    <scope>NUCLEOTIDE SEQUENCE</scope>
    <source>
        <strain evidence="8">BeijingLab</strain>
        <tissue evidence="8">Pupa</tissue>
    </source>
</reference>
<dbReference type="Proteomes" id="UP001231518">
    <property type="component" value="Chromosome 29"/>
</dbReference>